<gene>
    <name evidence="2" type="ORF">DPMN_030404</name>
</gene>
<feature type="region of interest" description="Disordered" evidence="1">
    <location>
        <begin position="106"/>
        <end position="143"/>
    </location>
</feature>
<proteinExistence type="predicted"/>
<accession>A0A9D4LYZ3</accession>
<dbReference type="AlphaFoldDB" id="A0A9D4LYZ3"/>
<protein>
    <submittedName>
        <fullName evidence="2">Uncharacterized protein</fullName>
    </submittedName>
</protein>
<evidence type="ECO:0000313" key="2">
    <source>
        <dbReference type="EMBL" id="KAH3867278.1"/>
    </source>
</evidence>
<sequence>MGPKTFTSYSEDLTILRRKTATSLGVHVFQQIGPTKCSGQVDDDWTKIVTSTVLSRDNHSLMKKIALPCPDSHVFQSTGTTQSSVIRRINAEAETDAVSLRKLSPINTRCGHTPTHTDVNISSYKYSEYNQSPNKLSHPRPNN</sequence>
<feature type="compositionally biased region" description="Polar residues" evidence="1">
    <location>
        <begin position="114"/>
        <end position="143"/>
    </location>
</feature>
<reference evidence="2" key="2">
    <citation type="submission" date="2020-11" db="EMBL/GenBank/DDBJ databases">
        <authorList>
            <person name="McCartney M.A."/>
            <person name="Auch B."/>
            <person name="Kono T."/>
            <person name="Mallez S."/>
            <person name="Becker A."/>
            <person name="Gohl D.M."/>
            <person name="Silverstein K.A.T."/>
            <person name="Koren S."/>
            <person name="Bechman K.B."/>
            <person name="Herman A."/>
            <person name="Abrahante J.E."/>
            <person name="Garbe J."/>
        </authorList>
    </citation>
    <scope>NUCLEOTIDE SEQUENCE</scope>
    <source>
        <strain evidence="2">Duluth1</strain>
        <tissue evidence="2">Whole animal</tissue>
    </source>
</reference>
<reference evidence="2" key="1">
    <citation type="journal article" date="2019" name="bioRxiv">
        <title>The Genome of the Zebra Mussel, Dreissena polymorpha: A Resource for Invasive Species Research.</title>
        <authorList>
            <person name="McCartney M.A."/>
            <person name="Auch B."/>
            <person name="Kono T."/>
            <person name="Mallez S."/>
            <person name="Zhang Y."/>
            <person name="Obille A."/>
            <person name="Becker A."/>
            <person name="Abrahante J.E."/>
            <person name="Garbe J."/>
            <person name="Badalamenti J.P."/>
            <person name="Herman A."/>
            <person name="Mangelson H."/>
            <person name="Liachko I."/>
            <person name="Sullivan S."/>
            <person name="Sone E.D."/>
            <person name="Koren S."/>
            <person name="Silverstein K.A.T."/>
            <person name="Beckman K.B."/>
            <person name="Gohl D.M."/>
        </authorList>
    </citation>
    <scope>NUCLEOTIDE SEQUENCE</scope>
    <source>
        <strain evidence="2">Duluth1</strain>
        <tissue evidence="2">Whole animal</tissue>
    </source>
</reference>
<name>A0A9D4LYZ3_DREPO</name>
<evidence type="ECO:0000256" key="1">
    <source>
        <dbReference type="SAM" id="MobiDB-lite"/>
    </source>
</evidence>
<keyword evidence="3" id="KW-1185">Reference proteome</keyword>
<dbReference type="Proteomes" id="UP000828390">
    <property type="component" value="Unassembled WGS sequence"/>
</dbReference>
<dbReference type="EMBL" id="JAIWYP010000002">
    <property type="protein sequence ID" value="KAH3867278.1"/>
    <property type="molecule type" value="Genomic_DNA"/>
</dbReference>
<organism evidence="2 3">
    <name type="scientific">Dreissena polymorpha</name>
    <name type="common">Zebra mussel</name>
    <name type="synonym">Mytilus polymorpha</name>
    <dbReference type="NCBI Taxonomy" id="45954"/>
    <lineage>
        <taxon>Eukaryota</taxon>
        <taxon>Metazoa</taxon>
        <taxon>Spiralia</taxon>
        <taxon>Lophotrochozoa</taxon>
        <taxon>Mollusca</taxon>
        <taxon>Bivalvia</taxon>
        <taxon>Autobranchia</taxon>
        <taxon>Heteroconchia</taxon>
        <taxon>Euheterodonta</taxon>
        <taxon>Imparidentia</taxon>
        <taxon>Neoheterodontei</taxon>
        <taxon>Myida</taxon>
        <taxon>Dreissenoidea</taxon>
        <taxon>Dreissenidae</taxon>
        <taxon>Dreissena</taxon>
    </lineage>
</organism>
<evidence type="ECO:0000313" key="3">
    <source>
        <dbReference type="Proteomes" id="UP000828390"/>
    </source>
</evidence>
<comment type="caution">
    <text evidence="2">The sequence shown here is derived from an EMBL/GenBank/DDBJ whole genome shotgun (WGS) entry which is preliminary data.</text>
</comment>